<dbReference type="SUPFAM" id="SSF51445">
    <property type="entry name" value="(Trans)glycosidases"/>
    <property type="match status" value="1"/>
</dbReference>
<organism evidence="5 6">
    <name type="scientific">Fusarium oxysporum (strain Fo5176)</name>
    <name type="common">Fusarium vascular wilt</name>
    <dbReference type="NCBI Taxonomy" id="660025"/>
    <lineage>
        <taxon>Eukaryota</taxon>
        <taxon>Fungi</taxon>
        <taxon>Dikarya</taxon>
        <taxon>Ascomycota</taxon>
        <taxon>Pezizomycotina</taxon>
        <taxon>Sordariomycetes</taxon>
        <taxon>Hypocreomycetidae</taxon>
        <taxon>Hypocreales</taxon>
        <taxon>Nectriaceae</taxon>
        <taxon>Fusarium</taxon>
        <taxon>Fusarium oxysporum species complex</taxon>
    </lineage>
</organism>
<name>A0A0D2XGZ3_FUSOF</name>
<dbReference type="AlphaFoldDB" id="A0A0D2XGZ3"/>
<protein>
    <recommendedName>
        <fullName evidence="7">Beta-glucosidase</fullName>
    </recommendedName>
</protein>
<dbReference type="GO" id="GO:0004553">
    <property type="term" value="F:hydrolase activity, hydrolyzing O-glycosyl compounds"/>
    <property type="evidence" value="ECO:0007669"/>
    <property type="project" value="InterPro"/>
</dbReference>
<reference evidence="6" key="1">
    <citation type="journal article" date="2012" name="Mol. Plant Microbe Interact.">
        <title>A highly conserved effector in Fusarium oxysporum is required for full virulence on Arabidopsis.</title>
        <authorList>
            <person name="Thatcher L.F."/>
            <person name="Gardiner D.M."/>
            <person name="Kazan K."/>
            <person name="Manners J."/>
        </authorList>
    </citation>
    <scope>NUCLEOTIDE SEQUENCE [LARGE SCALE GENOMIC DNA]</scope>
    <source>
        <strain evidence="6">Fo5176</strain>
    </source>
</reference>
<dbReference type="Proteomes" id="UP000002489">
    <property type="component" value="Unassembled WGS sequence"/>
</dbReference>
<dbReference type="InterPro" id="IPR036962">
    <property type="entry name" value="Glyco_hydro_3_N_sf"/>
</dbReference>
<evidence type="ECO:0000313" key="6">
    <source>
        <dbReference type="Proteomes" id="UP000002489"/>
    </source>
</evidence>
<reference evidence="5" key="2">
    <citation type="submission" date="2025-08" db="UniProtKB">
        <authorList>
            <consortium name="EnsemblFungi"/>
        </authorList>
    </citation>
    <scope>IDENTIFICATION</scope>
    <source>
        <strain evidence="5">4287 / CBS 123668 / FGSC 9935 / NRRL 34936</strain>
    </source>
</reference>
<dbReference type="InterPro" id="IPR017853">
    <property type="entry name" value="GH"/>
</dbReference>
<keyword evidence="2" id="KW-0378">Hydrolase</keyword>
<evidence type="ECO:0000256" key="1">
    <source>
        <dbReference type="ARBA" id="ARBA00005336"/>
    </source>
</evidence>
<comment type="similarity">
    <text evidence="1">Belongs to the glycosyl hydrolase 3 family.</text>
</comment>
<evidence type="ECO:0000256" key="4">
    <source>
        <dbReference type="SAM" id="SignalP"/>
    </source>
</evidence>
<keyword evidence="3" id="KW-0325">Glycoprotein</keyword>
<feature type="chain" id="PRO_5002267103" description="Beta-glucosidase" evidence="4">
    <location>
        <begin position="19"/>
        <end position="142"/>
    </location>
</feature>
<dbReference type="EnsemblFungi" id="FOXG_03189T0">
    <property type="protein sequence ID" value="FOXG_03189P0"/>
    <property type="gene ID" value="FOXG_03189"/>
</dbReference>
<dbReference type="Gene3D" id="3.20.20.300">
    <property type="entry name" value="Glycoside hydrolase, family 3, N-terminal domain"/>
    <property type="match status" value="1"/>
</dbReference>
<evidence type="ECO:0000256" key="2">
    <source>
        <dbReference type="ARBA" id="ARBA00022801"/>
    </source>
</evidence>
<evidence type="ECO:0000256" key="3">
    <source>
        <dbReference type="ARBA" id="ARBA00023180"/>
    </source>
</evidence>
<feature type="signal peptide" evidence="4">
    <location>
        <begin position="1"/>
        <end position="18"/>
    </location>
</feature>
<sequence length="142" mass="15783">MKLSGYLCVAVLAVAGQAAKDKPVYKDPKASIDDRVEDLLKRMTIQDKAAQLIQGDMTNYLNLTDETVNKTGLAWNFKYRANSIWTGLYANMTTIKKAAKLGQDYLAKETELGKCYASLLGSWSNAHQVFPPLFRVKVSTES</sequence>
<dbReference type="GO" id="GO:0005975">
    <property type="term" value="P:carbohydrate metabolic process"/>
    <property type="evidence" value="ECO:0007669"/>
    <property type="project" value="InterPro"/>
</dbReference>
<accession>A0A0D2XGZ3</accession>
<evidence type="ECO:0000313" key="5">
    <source>
        <dbReference type="EnsemblFungi" id="FOXG_03189P0"/>
    </source>
</evidence>
<keyword evidence="4" id="KW-0732">Signal</keyword>
<evidence type="ECO:0008006" key="7">
    <source>
        <dbReference type="Google" id="ProtNLM"/>
    </source>
</evidence>
<proteinExistence type="inferred from homology"/>